<keyword evidence="1" id="KW-0732">Signal</keyword>
<evidence type="ECO:0000256" key="1">
    <source>
        <dbReference type="SAM" id="SignalP"/>
    </source>
</evidence>
<evidence type="ECO:0000313" key="2">
    <source>
        <dbReference type="EMBL" id="TGD59727.1"/>
    </source>
</evidence>
<organism evidence="2 3">
    <name type="scientific">Flavobacterium humi</name>
    <dbReference type="NCBI Taxonomy" id="2562683"/>
    <lineage>
        <taxon>Bacteria</taxon>
        <taxon>Pseudomonadati</taxon>
        <taxon>Bacteroidota</taxon>
        <taxon>Flavobacteriia</taxon>
        <taxon>Flavobacteriales</taxon>
        <taxon>Flavobacteriaceae</taxon>
        <taxon>Flavobacterium</taxon>
    </lineage>
</organism>
<protein>
    <submittedName>
        <fullName evidence="2">Uncharacterized protein</fullName>
    </submittedName>
</protein>
<dbReference type="Proteomes" id="UP000297407">
    <property type="component" value="Unassembled WGS sequence"/>
</dbReference>
<sequence>MKKTMLLVLLLFCGSMYCQKKKSTSKVAAASPVIAKSGNISAELVKSNFYLFTKNGAKKDTLLLKKFNAAGTPTDCKITPFTAKGIAMYLITWTEKSVSETKLKKEETTITESQIWNPATKTLLIGNTQTAVKIKETVFLDKLKNASETQERMRNSGFAFEFLTDGDFALKDKSSSTKYTYNAAISKYEAVKGNSAPAKKKK</sequence>
<comment type="caution">
    <text evidence="2">The sequence shown here is derived from an EMBL/GenBank/DDBJ whole genome shotgun (WGS) entry which is preliminary data.</text>
</comment>
<feature type="signal peptide" evidence="1">
    <location>
        <begin position="1"/>
        <end position="20"/>
    </location>
</feature>
<accession>A0A4Z0LCX8</accession>
<feature type="chain" id="PRO_5021393227" evidence="1">
    <location>
        <begin position="21"/>
        <end position="202"/>
    </location>
</feature>
<dbReference type="EMBL" id="SRLH01000001">
    <property type="protein sequence ID" value="TGD59727.1"/>
    <property type="molecule type" value="Genomic_DNA"/>
</dbReference>
<dbReference type="AlphaFoldDB" id="A0A4Z0LCX8"/>
<dbReference type="OrthoDB" id="1363973at2"/>
<name>A0A4Z0LCX8_9FLAO</name>
<reference evidence="2 3" key="1">
    <citation type="submission" date="2019-04" db="EMBL/GenBank/DDBJ databases">
        <title>Flavobacterium sp. strain DS2-A Genome sequencing and assembly.</title>
        <authorList>
            <person name="Kim I."/>
        </authorList>
    </citation>
    <scope>NUCLEOTIDE SEQUENCE [LARGE SCALE GENOMIC DNA]</scope>
    <source>
        <strain evidence="2 3">DS2-A</strain>
    </source>
</reference>
<proteinExistence type="predicted"/>
<dbReference type="RefSeq" id="WP_135524934.1">
    <property type="nucleotide sequence ID" value="NZ_SRLH01000001.1"/>
</dbReference>
<keyword evidence="3" id="KW-1185">Reference proteome</keyword>
<evidence type="ECO:0000313" key="3">
    <source>
        <dbReference type="Proteomes" id="UP000297407"/>
    </source>
</evidence>
<gene>
    <name evidence="2" type="ORF">E4635_01985</name>
</gene>